<reference evidence="4 5" key="1">
    <citation type="submission" date="2019-09" db="EMBL/GenBank/DDBJ databases">
        <title>Nocardioides panacisoli sp. nov., isolated from the soil of a ginseng field.</title>
        <authorList>
            <person name="Cho C."/>
        </authorList>
    </citation>
    <scope>NUCLEOTIDE SEQUENCE [LARGE SCALE GENOMIC DNA]</scope>
    <source>
        <strain evidence="4 5">BN130099</strain>
    </source>
</reference>
<keyword evidence="5" id="KW-1185">Reference proteome</keyword>
<protein>
    <submittedName>
        <fullName evidence="4">Calcium-binding protein</fullName>
    </submittedName>
</protein>
<dbReference type="GO" id="GO:0005576">
    <property type="term" value="C:extracellular region"/>
    <property type="evidence" value="ECO:0007669"/>
    <property type="project" value="UniProtKB-SubCell"/>
</dbReference>
<feature type="region of interest" description="Disordered" evidence="3">
    <location>
        <begin position="1"/>
        <end position="29"/>
    </location>
</feature>
<dbReference type="PRINTS" id="PR00313">
    <property type="entry name" value="CABNDNGRPT"/>
</dbReference>
<evidence type="ECO:0000313" key="5">
    <source>
        <dbReference type="Proteomes" id="UP000325003"/>
    </source>
</evidence>
<keyword evidence="2" id="KW-0964">Secreted</keyword>
<dbReference type="Pfam" id="PF00353">
    <property type="entry name" value="HemolysinCabind"/>
    <property type="match status" value="6"/>
</dbReference>
<dbReference type="PROSITE" id="PS00330">
    <property type="entry name" value="HEMOLYSIN_CALCIUM"/>
    <property type="match status" value="1"/>
</dbReference>
<dbReference type="AlphaFoldDB" id="A0A5B1LEK4"/>
<proteinExistence type="predicted"/>
<dbReference type="SUPFAM" id="SSF51120">
    <property type="entry name" value="beta-Roll"/>
    <property type="match status" value="3"/>
</dbReference>
<dbReference type="PANTHER" id="PTHR38340:SF1">
    <property type="entry name" value="S-LAYER PROTEIN"/>
    <property type="match status" value="1"/>
</dbReference>
<comment type="caution">
    <text evidence="4">The sequence shown here is derived from an EMBL/GenBank/DDBJ whole genome shotgun (WGS) entry which is preliminary data.</text>
</comment>
<dbReference type="InterPro" id="IPR050557">
    <property type="entry name" value="RTX_toxin/Mannuronan_C5-epim"/>
</dbReference>
<dbReference type="PANTHER" id="PTHR38340">
    <property type="entry name" value="S-LAYER PROTEIN"/>
    <property type="match status" value="1"/>
</dbReference>
<dbReference type="EMBL" id="VUJV01000003">
    <property type="protein sequence ID" value="KAA1418638.1"/>
    <property type="molecule type" value="Genomic_DNA"/>
</dbReference>
<dbReference type="RefSeq" id="WP_149727978.1">
    <property type="nucleotide sequence ID" value="NZ_VUJV01000003.1"/>
</dbReference>
<name>A0A5B1LEK4_9ACTN</name>
<dbReference type="GO" id="GO:0005509">
    <property type="term" value="F:calcium ion binding"/>
    <property type="evidence" value="ECO:0007669"/>
    <property type="project" value="InterPro"/>
</dbReference>
<dbReference type="Proteomes" id="UP000325003">
    <property type="component" value="Unassembled WGS sequence"/>
</dbReference>
<dbReference type="Gene3D" id="2.150.10.10">
    <property type="entry name" value="Serralysin-like metalloprotease, C-terminal"/>
    <property type="match status" value="3"/>
</dbReference>
<dbReference type="InterPro" id="IPR011049">
    <property type="entry name" value="Serralysin-like_metalloprot_C"/>
</dbReference>
<evidence type="ECO:0000256" key="3">
    <source>
        <dbReference type="SAM" id="MobiDB-lite"/>
    </source>
</evidence>
<evidence type="ECO:0000256" key="1">
    <source>
        <dbReference type="ARBA" id="ARBA00004613"/>
    </source>
</evidence>
<comment type="subcellular location">
    <subcellularLocation>
        <location evidence="1">Secreted</location>
    </subcellularLocation>
</comment>
<gene>
    <name evidence="4" type="ORF">F0U44_09060</name>
</gene>
<evidence type="ECO:0000313" key="4">
    <source>
        <dbReference type="EMBL" id="KAA1418638.1"/>
    </source>
</evidence>
<sequence length="365" mass="36386">MRSSEPKKCGGQVVTVDLNDPDAPDPLRSESDVVLGTVANDSIATGPGDDVVCGGLGGDGINGGLGDDVLIGGPGDDFLSAGAGDDLYLGGPGKDVASFEFAVAPVEVDLRLRGPQDTGWGADTLHEVEGIIGSDNFANRLVGDASDNYLHVFNSEDNDLQGRGGDDSIFAGGDVGRGGANELWGGRGDDNVHAGGGTDRVFGGPGDDVLCGGTGVDVAGGGPGNDVLSSCDWLGHPGDQVYGGAGNDLLRSAEGDEVLVGGDGFDEVRYTSWTGLGATVDLALRGPQDTRAAGIDHLVGIEGLIGTDEGDVLLGDDGPNALAGGRGPDLLDGRGGVDTCDGGGGVNEIVGCEETPESSTPATAR</sequence>
<dbReference type="InterPro" id="IPR018511">
    <property type="entry name" value="Hemolysin-typ_Ca-bd_CS"/>
</dbReference>
<dbReference type="InterPro" id="IPR001343">
    <property type="entry name" value="Hemolysn_Ca-bd"/>
</dbReference>
<evidence type="ECO:0000256" key="2">
    <source>
        <dbReference type="ARBA" id="ARBA00022525"/>
    </source>
</evidence>
<accession>A0A5B1LEK4</accession>
<organism evidence="4 5">
    <name type="scientific">Nocardioides humilatus</name>
    <dbReference type="NCBI Taxonomy" id="2607660"/>
    <lineage>
        <taxon>Bacteria</taxon>
        <taxon>Bacillati</taxon>
        <taxon>Actinomycetota</taxon>
        <taxon>Actinomycetes</taxon>
        <taxon>Propionibacteriales</taxon>
        <taxon>Nocardioidaceae</taxon>
        <taxon>Nocardioides</taxon>
    </lineage>
</organism>
<reference evidence="4 5" key="2">
    <citation type="submission" date="2019-09" db="EMBL/GenBank/DDBJ databases">
        <authorList>
            <person name="Jin C."/>
        </authorList>
    </citation>
    <scope>NUCLEOTIDE SEQUENCE [LARGE SCALE GENOMIC DNA]</scope>
    <source>
        <strain evidence="4 5">BN130099</strain>
    </source>
</reference>